<sequence>MKICAVCAFGVGSSIIAKMNIEAILADEGREEIEVITVDLGSISGTDADIYVTTNELSENFPEEFKDKTVVLDNFIDRASIQQSLDPRIAALGA</sequence>
<dbReference type="InterPro" id="IPR003501">
    <property type="entry name" value="PTS_EIIB_2/3"/>
</dbReference>
<reference evidence="4" key="1">
    <citation type="journal article" date="2013" name="Stand. Genomic Sci.">
        <title>Complete genome sequence of Coriobacterium glomerans type strain (PW2(T)) from the midgut of Pyrrhocoris apterus L. (red soldier bug).</title>
        <authorList>
            <person name="Stackebrandt E."/>
            <person name="Zeytun A."/>
            <person name="Lapidus A."/>
            <person name="Nolan M."/>
            <person name="Lucas S."/>
            <person name="Hammon N."/>
            <person name="Deshpande S."/>
            <person name="Cheng J.F."/>
            <person name="Tapia R."/>
            <person name="Goodwin L.A."/>
            <person name="Pitluck S."/>
            <person name="Liolios K."/>
            <person name="Pagani I."/>
            <person name="Ivanova N."/>
            <person name="Mavromatis K."/>
            <person name="Mikhailova N."/>
            <person name="Huntemann M."/>
            <person name="Pati A."/>
            <person name="Chen A."/>
            <person name="Palaniappan K."/>
            <person name="Chang Y.J."/>
            <person name="Land M."/>
            <person name="Hauser L."/>
            <person name="Rohde M."/>
            <person name="Pukall R."/>
            <person name="Goker M."/>
            <person name="Detter J.C."/>
            <person name="Woyke T."/>
            <person name="Bristow J."/>
            <person name="Eisen J.A."/>
            <person name="Markowitz V."/>
            <person name="Hugenholtz P."/>
            <person name="Kyrpides N.C."/>
            <person name="Klenk H.P."/>
        </authorList>
    </citation>
    <scope>NUCLEOTIDE SEQUENCE</scope>
    <source>
        <strain evidence="4">ATCC 49209 / DSM 20642 / JCM 10262 / PW2</strain>
    </source>
</reference>
<keyword evidence="4" id="KW-1185">Reference proteome</keyword>
<evidence type="ECO:0000256" key="1">
    <source>
        <dbReference type="ARBA" id="ARBA00022679"/>
    </source>
</evidence>
<dbReference type="STRING" id="700015.Corgl_1516"/>
<dbReference type="GO" id="GO:0009401">
    <property type="term" value="P:phosphoenolpyruvate-dependent sugar phosphotransferase system"/>
    <property type="evidence" value="ECO:0007669"/>
    <property type="project" value="InterPro"/>
</dbReference>
<dbReference type="Gene3D" id="3.40.50.2300">
    <property type="match status" value="1"/>
</dbReference>
<dbReference type="Pfam" id="PF02302">
    <property type="entry name" value="PTS_IIB"/>
    <property type="match status" value="1"/>
</dbReference>
<dbReference type="Proteomes" id="UP000006851">
    <property type="component" value="Chromosome"/>
</dbReference>
<evidence type="ECO:0000259" key="2">
    <source>
        <dbReference type="PROSITE" id="PS51099"/>
    </source>
</evidence>
<name>F2NAT7_CORGP</name>
<protein>
    <submittedName>
        <fullName evidence="3">Phosphotransferase system lactose/cellobiose-specific IIB subunit</fullName>
    </submittedName>
</protein>
<gene>
    <name evidence="3" type="ordered locus">Corgl_1516</name>
</gene>
<organism evidence="3 4">
    <name type="scientific">Coriobacterium glomerans (strain ATCC 49209 / DSM 20642 / JCM 10262 / PW2)</name>
    <dbReference type="NCBI Taxonomy" id="700015"/>
    <lineage>
        <taxon>Bacteria</taxon>
        <taxon>Bacillati</taxon>
        <taxon>Actinomycetota</taxon>
        <taxon>Coriobacteriia</taxon>
        <taxon>Coriobacteriales</taxon>
        <taxon>Coriobacteriaceae</taxon>
        <taxon>Coriobacterium</taxon>
    </lineage>
</organism>
<proteinExistence type="predicted"/>
<dbReference type="OrthoDB" id="6603449at2"/>
<dbReference type="PROSITE" id="PS51099">
    <property type="entry name" value="PTS_EIIB_TYPE_2"/>
    <property type="match status" value="1"/>
</dbReference>
<dbReference type="eggNOG" id="COG3414">
    <property type="taxonomic scope" value="Bacteria"/>
</dbReference>
<keyword evidence="1" id="KW-0808">Transferase</keyword>
<dbReference type="SUPFAM" id="SSF52794">
    <property type="entry name" value="PTS system IIB component-like"/>
    <property type="match status" value="1"/>
</dbReference>
<feature type="domain" description="PTS EIIB type-2" evidence="2">
    <location>
        <begin position="1"/>
        <end position="93"/>
    </location>
</feature>
<dbReference type="AlphaFoldDB" id="F2NAT7"/>
<dbReference type="RefSeq" id="WP_013709357.1">
    <property type="nucleotide sequence ID" value="NC_015389.1"/>
</dbReference>
<evidence type="ECO:0000313" key="4">
    <source>
        <dbReference type="Proteomes" id="UP000006851"/>
    </source>
</evidence>
<dbReference type="InterPro" id="IPR013011">
    <property type="entry name" value="PTS_EIIB_2"/>
</dbReference>
<dbReference type="HOGENOM" id="CLU_159248_0_0_11"/>
<accession>F2NAT7</accession>
<dbReference type="InterPro" id="IPR036095">
    <property type="entry name" value="PTS_EIIB-like_sf"/>
</dbReference>
<dbReference type="CDD" id="cd05563">
    <property type="entry name" value="PTS_IIB_ascorbate"/>
    <property type="match status" value="1"/>
</dbReference>
<dbReference type="KEGG" id="cgo:Corgl_1516"/>
<evidence type="ECO:0000313" key="3">
    <source>
        <dbReference type="EMBL" id="AEB07615.1"/>
    </source>
</evidence>
<dbReference type="GO" id="GO:0008982">
    <property type="term" value="F:protein-N(PI)-phosphohistidine-sugar phosphotransferase activity"/>
    <property type="evidence" value="ECO:0007669"/>
    <property type="project" value="InterPro"/>
</dbReference>
<dbReference type="EMBL" id="CP002628">
    <property type="protein sequence ID" value="AEB07615.1"/>
    <property type="molecule type" value="Genomic_DNA"/>
</dbReference>